<keyword evidence="5" id="KW-0378">Hydrolase</keyword>
<evidence type="ECO:0000259" key="4">
    <source>
        <dbReference type="Pfam" id="PF08450"/>
    </source>
</evidence>
<comment type="similarity">
    <text evidence="1">Belongs to the SMP-30/CGR1 family.</text>
</comment>
<dbReference type="Gene3D" id="2.120.10.30">
    <property type="entry name" value="TolB, C-terminal domain"/>
    <property type="match status" value="1"/>
</dbReference>
<feature type="binding site" evidence="3">
    <location>
        <position position="207"/>
    </location>
    <ligand>
        <name>a divalent metal cation</name>
        <dbReference type="ChEBI" id="CHEBI:60240"/>
    </ligand>
</feature>
<protein>
    <submittedName>
        <fullName evidence="5">L-arabinonolactonase</fullName>
        <ecNumber evidence="5">3.1.1.15</ecNumber>
    </submittedName>
</protein>
<dbReference type="Pfam" id="PF08450">
    <property type="entry name" value="SGL"/>
    <property type="match status" value="1"/>
</dbReference>
<dbReference type="PRINTS" id="PR01790">
    <property type="entry name" value="SMP30FAMILY"/>
</dbReference>
<feature type="binding site" evidence="3">
    <location>
        <position position="108"/>
    </location>
    <ligand>
        <name>substrate</name>
    </ligand>
</feature>
<comment type="cofactor">
    <cofactor evidence="3">
        <name>Zn(2+)</name>
        <dbReference type="ChEBI" id="CHEBI:29105"/>
    </cofactor>
    <text evidence="3">Binds 1 divalent metal cation per subunit.</text>
</comment>
<feature type="binding site" evidence="3">
    <location>
        <position position="25"/>
    </location>
    <ligand>
        <name>a divalent metal cation</name>
        <dbReference type="ChEBI" id="CHEBI:60240"/>
    </ligand>
</feature>
<dbReference type="GO" id="GO:0005509">
    <property type="term" value="F:calcium ion binding"/>
    <property type="evidence" value="ECO:0007669"/>
    <property type="project" value="TreeGrafter"/>
</dbReference>
<dbReference type="GO" id="GO:0050021">
    <property type="term" value="F:L-arabinonolactonase activity"/>
    <property type="evidence" value="ECO:0007669"/>
    <property type="project" value="UniProtKB-EC"/>
</dbReference>
<dbReference type="Proteomes" id="UP000561045">
    <property type="component" value="Unassembled WGS sequence"/>
</dbReference>
<dbReference type="InterPro" id="IPR011042">
    <property type="entry name" value="6-blade_b-propeller_TolB-like"/>
</dbReference>
<feature type="domain" description="SMP-30/Gluconolactonase/LRE-like region" evidence="4">
    <location>
        <begin position="24"/>
        <end position="265"/>
    </location>
</feature>
<dbReference type="EMBL" id="JACIET010000002">
    <property type="protein sequence ID" value="MBB4013123.1"/>
    <property type="molecule type" value="Genomic_DNA"/>
</dbReference>
<feature type="active site" description="Proton donor/acceptor" evidence="2">
    <location>
        <position position="207"/>
    </location>
</feature>
<evidence type="ECO:0000313" key="6">
    <source>
        <dbReference type="Proteomes" id="UP000561045"/>
    </source>
</evidence>
<dbReference type="EC" id="3.1.1.15" evidence="5"/>
<comment type="caution">
    <text evidence="5">The sequence shown here is derived from an EMBL/GenBank/DDBJ whole genome shotgun (WGS) entry which is preliminary data.</text>
</comment>
<dbReference type="InterPro" id="IPR005511">
    <property type="entry name" value="SMP-30"/>
</dbReference>
<dbReference type="SUPFAM" id="SSF63829">
    <property type="entry name" value="Calcium-dependent phosphotriesterase"/>
    <property type="match status" value="1"/>
</dbReference>
<evidence type="ECO:0000256" key="2">
    <source>
        <dbReference type="PIRSR" id="PIRSR605511-1"/>
    </source>
</evidence>
<keyword evidence="3" id="KW-0862">Zinc</keyword>
<reference evidence="5 6" key="1">
    <citation type="submission" date="2020-08" db="EMBL/GenBank/DDBJ databases">
        <title>Genomic Encyclopedia of Type Strains, Phase IV (KMG-IV): sequencing the most valuable type-strain genomes for metagenomic binning, comparative biology and taxonomic classification.</title>
        <authorList>
            <person name="Goeker M."/>
        </authorList>
    </citation>
    <scope>NUCLEOTIDE SEQUENCE [LARGE SCALE GENOMIC DNA]</scope>
    <source>
        <strain evidence="5 6">DSM 106739</strain>
    </source>
</reference>
<keyword evidence="6" id="KW-1185">Reference proteome</keyword>
<name>A0A840BKH3_9RHOO</name>
<dbReference type="GO" id="GO:0004341">
    <property type="term" value="F:gluconolactonase activity"/>
    <property type="evidence" value="ECO:0007669"/>
    <property type="project" value="TreeGrafter"/>
</dbReference>
<evidence type="ECO:0000313" key="5">
    <source>
        <dbReference type="EMBL" id="MBB4013123.1"/>
    </source>
</evidence>
<dbReference type="AlphaFoldDB" id="A0A840BKH3"/>
<gene>
    <name evidence="5" type="ORF">GGR36_002469</name>
</gene>
<dbReference type="PANTHER" id="PTHR10907">
    <property type="entry name" value="REGUCALCIN"/>
    <property type="match status" value="1"/>
</dbReference>
<dbReference type="InterPro" id="IPR013658">
    <property type="entry name" value="SGL"/>
</dbReference>
<dbReference type="PANTHER" id="PTHR10907:SF47">
    <property type="entry name" value="REGUCALCIN"/>
    <property type="match status" value="1"/>
</dbReference>
<evidence type="ECO:0000256" key="3">
    <source>
        <dbReference type="PIRSR" id="PIRSR605511-2"/>
    </source>
</evidence>
<feature type="binding site" evidence="3">
    <location>
        <position position="157"/>
    </location>
    <ligand>
        <name>a divalent metal cation</name>
        <dbReference type="ChEBI" id="CHEBI:60240"/>
    </ligand>
</feature>
<keyword evidence="3" id="KW-0479">Metal-binding</keyword>
<evidence type="ECO:0000256" key="1">
    <source>
        <dbReference type="ARBA" id="ARBA00008853"/>
    </source>
</evidence>
<proteinExistence type="inferred from homology"/>
<organism evidence="5 6">
    <name type="scientific">Niveibacterium umoris</name>
    <dbReference type="NCBI Taxonomy" id="1193620"/>
    <lineage>
        <taxon>Bacteria</taxon>
        <taxon>Pseudomonadati</taxon>
        <taxon>Pseudomonadota</taxon>
        <taxon>Betaproteobacteria</taxon>
        <taxon>Rhodocyclales</taxon>
        <taxon>Rhodocyclaceae</taxon>
        <taxon>Niveibacterium</taxon>
    </lineage>
</organism>
<accession>A0A840BKH3</accession>
<dbReference type="RefSeq" id="WP_207064417.1">
    <property type="nucleotide sequence ID" value="NZ_BAABLE010000005.1"/>
</dbReference>
<feature type="binding site" evidence="3">
    <location>
        <position position="110"/>
    </location>
    <ligand>
        <name>substrate</name>
    </ligand>
</feature>
<sequence length="303" mass="32086">MIDVDTPLPATVPPSLGDVRCLTGECVQWDAAEARLLWTDIEARCLHAWSPASGARQSWPMPALLASFALSVAPGRLLLGLERSLASFDLVTGRVQELLALPLEPGLRVNDGRCDRDGNFVFGLKNEHDATPRSQFWRYTAEGALQPLALPPVAIANSLCFSRDGTRLYFADSLQNRMHCAAYNAASGHVSGVRPFGPHFGRGVEPDGAVVDAEDGVWCALWGGGAVARIDPRGWLTDLHTLPVSQAACPGFGGAALDTLYISSASAGLDDSARTNQPLAGAMFALRVPGLRGLADGRFGGAL</sequence>
<dbReference type="GO" id="GO:0019853">
    <property type="term" value="P:L-ascorbic acid biosynthetic process"/>
    <property type="evidence" value="ECO:0007669"/>
    <property type="project" value="TreeGrafter"/>
</dbReference>